<sequence length="123" mass="14226">MNKGRLKHYKEILDSKLTELMADAEKTVSGMNRTDEEHFADPGDRALRETDRNFTLRVKDRERKLVAKVKEAIERIEDGSYGECDICGEPISEKRLEARPVTTSCIECKTEEEEEEKQRGHQV</sequence>
<evidence type="ECO:0000313" key="7">
    <source>
        <dbReference type="EMBL" id="VAV84494.1"/>
    </source>
</evidence>
<dbReference type="InterPro" id="IPR020458">
    <property type="entry name" value="Znf_DskA_TraR_CS"/>
</dbReference>
<organism evidence="7">
    <name type="scientific">hydrothermal vent metagenome</name>
    <dbReference type="NCBI Taxonomy" id="652676"/>
    <lineage>
        <taxon>unclassified sequences</taxon>
        <taxon>metagenomes</taxon>
        <taxon>ecological metagenomes</taxon>
    </lineage>
</organism>
<dbReference type="SUPFAM" id="SSF57716">
    <property type="entry name" value="Glucocorticoid receptor-like (DNA-binding domain)"/>
    <property type="match status" value="1"/>
</dbReference>
<evidence type="ECO:0000256" key="2">
    <source>
        <dbReference type="ARBA" id="ARBA00022723"/>
    </source>
</evidence>
<dbReference type="EMBL" id="UOEA01000067">
    <property type="protein sequence ID" value="VAV84494.1"/>
    <property type="molecule type" value="Genomic_DNA"/>
</dbReference>
<dbReference type="PANTHER" id="PTHR33823:SF2">
    <property type="entry name" value="RNA POLYMERASE-BINDING TRANSCRIPTION FACTOR DKSA"/>
    <property type="match status" value="1"/>
</dbReference>
<accession>A0A3B0QS21</accession>
<dbReference type="GO" id="GO:0008270">
    <property type="term" value="F:zinc ion binding"/>
    <property type="evidence" value="ECO:0007669"/>
    <property type="project" value="UniProtKB-KW"/>
</dbReference>
<evidence type="ECO:0000256" key="1">
    <source>
        <dbReference type="ARBA" id="ARBA00022490"/>
    </source>
</evidence>
<dbReference type="InterPro" id="IPR048489">
    <property type="entry name" value="DksA_N"/>
</dbReference>
<dbReference type="InterPro" id="IPR012784">
    <property type="entry name" value="DksA_RNA_pol-bd"/>
</dbReference>
<evidence type="ECO:0000259" key="5">
    <source>
        <dbReference type="Pfam" id="PF01258"/>
    </source>
</evidence>
<gene>
    <name evidence="7" type="ORF">MNBD_DELTA01-1122</name>
</gene>
<dbReference type="PANTHER" id="PTHR33823">
    <property type="entry name" value="RNA POLYMERASE-BINDING TRANSCRIPTION FACTOR DKSA-RELATED"/>
    <property type="match status" value="1"/>
</dbReference>
<keyword evidence="1" id="KW-0963">Cytoplasm</keyword>
<dbReference type="Pfam" id="PF21157">
    <property type="entry name" value="DksA_N"/>
    <property type="match status" value="1"/>
</dbReference>
<keyword evidence="2" id="KW-0479">Metal-binding</keyword>
<evidence type="ECO:0000259" key="6">
    <source>
        <dbReference type="Pfam" id="PF21157"/>
    </source>
</evidence>
<protein>
    <submittedName>
        <fullName evidence="7">Uncharacterized protein</fullName>
    </submittedName>
</protein>
<dbReference type="PROSITE" id="PS51128">
    <property type="entry name" value="ZF_DKSA_2"/>
    <property type="match status" value="1"/>
</dbReference>
<proteinExistence type="predicted"/>
<evidence type="ECO:0000256" key="3">
    <source>
        <dbReference type="ARBA" id="ARBA00022771"/>
    </source>
</evidence>
<dbReference type="Pfam" id="PF01258">
    <property type="entry name" value="zf-dskA_traR"/>
    <property type="match status" value="1"/>
</dbReference>
<feature type="domain" description="DnaK suppressor protein DksA N-terminal" evidence="6">
    <location>
        <begin position="6"/>
        <end position="76"/>
    </location>
</feature>
<dbReference type="SUPFAM" id="SSF109635">
    <property type="entry name" value="DnaK suppressor protein DksA, alpha-hairpin domain"/>
    <property type="match status" value="1"/>
</dbReference>
<dbReference type="PROSITE" id="PS01102">
    <property type="entry name" value="ZF_DKSA_1"/>
    <property type="match status" value="1"/>
</dbReference>
<dbReference type="AlphaFoldDB" id="A0A3B0QS21"/>
<name>A0A3B0QS21_9ZZZZ</name>
<reference evidence="7" key="1">
    <citation type="submission" date="2018-06" db="EMBL/GenBank/DDBJ databases">
        <authorList>
            <person name="Zhirakovskaya E."/>
        </authorList>
    </citation>
    <scope>NUCLEOTIDE SEQUENCE</scope>
</reference>
<feature type="domain" description="Zinc finger DksA/TraR C4-type" evidence="5">
    <location>
        <begin position="79"/>
        <end position="113"/>
    </location>
</feature>
<dbReference type="InterPro" id="IPR000962">
    <property type="entry name" value="Znf_DskA_TraR"/>
</dbReference>
<keyword evidence="3" id="KW-0863">Zinc-finger</keyword>
<dbReference type="Gene3D" id="1.20.120.910">
    <property type="entry name" value="DksA, coiled-coil domain"/>
    <property type="match status" value="1"/>
</dbReference>
<dbReference type="InterPro" id="IPR037187">
    <property type="entry name" value="DnaK_N"/>
</dbReference>
<dbReference type="NCBIfam" id="TIGR02420">
    <property type="entry name" value="dksA"/>
    <property type="match status" value="1"/>
</dbReference>
<keyword evidence="4" id="KW-0862">Zinc</keyword>
<evidence type="ECO:0000256" key="4">
    <source>
        <dbReference type="ARBA" id="ARBA00022833"/>
    </source>
</evidence>